<evidence type="ECO:0000259" key="6">
    <source>
        <dbReference type="Pfam" id="PF04542"/>
    </source>
</evidence>
<comment type="similarity">
    <text evidence="1">Belongs to the sigma-70 factor family. ECF subfamily.</text>
</comment>
<protein>
    <submittedName>
        <fullName evidence="7">RNA polymerase sigma factor (Sigma-70 family)</fullName>
    </submittedName>
</protein>
<evidence type="ECO:0000256" key="1">
    <source>
        <dbReference type="ARBA" id="ARBA00010641"/>
    </source>
</evidence>
<proteinExistence type="inferred from homology"/>
<feature type="domain" description="RNA polymerase sigma-70 region 2" evidence="6">
    <location>
        <begin position="15"/>
        <end position="76"/>
    </location>
</feature>
<dbReference type="Pfam" id="PF04542">
    <property type="entry name" value="Sigma70_r2"/>
    <property type="match status" value="1"/>
</dbReference>
<dbReference type="RefSeq" id="WP_235867670.1">
    <property type="nucleotide sequence ID" value="NZ_PYWJ01000025.1"/>
</dbReference>
<dbReference type="PANTHER" id="PTHR43133">
    <property type="entry name" value="RNA POLYMERASE ECF-TYPE SIGMA FACTO"/>
    <property type="match status" value="1"/>
</dbReference>
<accession>A0A318THZ5</accession>
<evidence type="ECO:0000256" key="4">
    <source>
        <dbReference type="ARBA" id="ARBA00023163"/>
    </source>
</evidence>
<dbReference type="SUPFAM" id="SSF88659">
    <property type="entry name" value="Sigma3 and sigma4 domains of RNA polymerase sigma factors"/>
    <property type="match status" value="1"/>
</dbReference>
<dbReference type="GO" id="GO:0016987">
    <property type="term" value="F:sigma factor activity"/>
    <property type="evidence" value="ECO:0007669"/>
    <property type="project" value="UniProtKB-KW"/>
</dbReference>
<dbReference type="InterPro" id="IPR036388">
    <property type="entry name" value="WH-like_DNA-bd_sf"/>
</dbReference>
<dbReference type="InterPro" id="IPR014284">
    <property type="entry name" value="RNA_pol_sigma-70_dom"/>
</dbReference>
<organism evidence="7 8">
    <name type="scientific">Ureibacillus chungkukjangi</name>
    <dbReference type="NCBI Taxonomy" id="1202712"/>
    <lineage>
        <taxon>Bacteria</taxon>
        <taxon>Bacillati</taxon>
        <taxon>Bacillota</taxon>
        <taxon>Bacilli</taxon>
        <taxon>Bacillales</taxon>
        <taxon>Caryophanaceae</taxon>
        <taxon>Ureibacillus</taxon>
    </lineage>
</organism>
<dbReference type="EMBL" id="QJTJ01000023">
    <property type="protein sequence ID" value="PYF04304.1"/>
    <property type="molecule type" value="Genomic_DNA"/>
</dbReference>
<feature type="region of interest" description="Disordered" evidence="5">
    <location>
        <begin position="146"/>
        <end position="171"/>
    </location>
</feature>
<gene>
    <name evidence="7" type="ORF">BJ095_1232</name>
</gene>
<evidence type="ECO:0000313" key="8">
    <source>
        <dbReference type="Proteomes" id="UP000247416"/>
    </source>
</evidence>
<evidence type="ECO:0000256" key="5">
    <source>
        <dbReference type="SAM" id="MobiDB-lite"/>
    </source>
</evidence>
<dbReference type="InterPro" id="IPR013324">
    <property type="entry name" value="RNA_pol_sigma_r3/r4-like"/>
</dbReference>
<dbReference type="AlphaFoldDB" id="A0A318THZ5"/>
<dbReference type="NCBIfam" id="TIGR02937">
    <property type="entry name" value="sigma70-ECF"/>
    <property type="match status" value="1"/>
</dbReference>
<dbReference type="InterPro" id="IPR039425">
    <property type="entry name" value="RNA_pol_sigma-70-like"/>
</dbReference>
<dbReference type="GO" id="GO:0006352">
    <property type="term" value="P:DNA-templated transcription initiation"/>
    <property type="evidence" value="ECO:0007669"/>
    <property type="project" value="InterPro"/>
</dbReference>
<dbReference type="Gene3D" id="1.10.1740.10">
    <property type="match status" value="1"/>
</dbReference>
<reference evidence="7 8" key="1">
    <citation type="submission" date="2018-06" db="EMBL/GenBank/DDBJ databases">
        <title>Genomic Encyclopedia of Archaeal and Bacterial Type Strains, Phase II (KMG-II): from individual species to whole genera.</title>
        <authorList>
            <person name="Goeker M."/>
        </authorList>
    </citation>
    <scope>NUCLEOTIDE SEQUENCE [LARGE SCALE GENOMIC DNA]</scope>
    <source>
        <strain evidence="7 8">KACC 16626</strain>
    </source>
</reference>
<dbReference type="SUPFAM" id="SSF88946">
    <property type="entry name" value="Sigma2 domain of RNA polymerase sigma factors"/>
    <property type="match status" value="1"/>
</dbReference>
<dbReference type="Gene3D" id="1.10.10.10">
    <property type="entry name" value="Winged helix-like DNA-binding domain superfamily/Winged helix DNA-binding domain"/>
    <property type="match status" value="1"/>
</dbReference>
<keyword evidence="8" id="KW-1185">Reference proteome</keyword>
<keyword evidence="3" id="KW-0731">Sigma factor</keyword>
<name>A0A318THZ5_9BACL</name>
<evidence type="ECO:0000256" key="3">
    <source>
        <dbReference type="ARBA" id="ARBA00023082"/>
    </source>
</evidence>
<keyword evidence="4" id="KW-0804">Transcription</keyword>
<sequence>MTNAREKISEWFYLYSNDVYNFLVYYTGTTDVEDLVQEVFIKAGRGLNSYKNLASPKTWLFTIARNIAIDEARKKESKINKNSTAFDEGFWKQQTTANPEHILLKREEQRELYLSISKLKKKFREVLILRGIQGLSVRETAQILKSHSGGQDIKETGVEKTQTANEDEQRDDLNQTLEDLETSDVEQVAVEQKANEIYSALRNRDMNLLSNYVHSEKGLVLSLLSYLENYGVIFEKGEVRTLLEDDTKYTWGIGEANMNLIYTPKDYMDRFLKTDTFLHPDNAFFDSNTQRSNSHKPIEAVFPGSKIVEFYKETEYEDWKSVYLIFEQNEHSIWELVAIISDEWTP</sequence>
<evidence type="ECO:0000313" key="7">
    <source>
        <dbReference type="EMBL" id="PYF04304.1"/>
    </source>
</evidence>
<dbReference type="PANTHER" id="PTHR43133:SF60">
    <property type="entry name" value="RNA POLYMERASE SIGMA FACTOR SIGV"/>
    <property type="match status" value="1"/>
</dbReference>
<evidence type="ECO:0000256" key="2">
    <source>
        <dbReference type="ARBA" id="ARBA00023015"/>
    </source>
</evidence>
<dbReference type="InterPro" id="IPR007627">
    <property type="entry name" value="RNA_pol_sigma70_r2"/>
</dbReference>
<keyword evidence="2" id="KW-0805">Transcription regulation</keyword>
<dbReference type="Proteomes" id="UP000247416">
    <property type="component" value="Unassembled WGS sequence"/>
</dbReference>
<comment type="caution">
    <text evidence="7">The sequence shown here is derived from an EMBL/GenBank/DDBJ whole genome shotgun (WGS) entry which is preliminary data.</text>
</comment>
<dbReference type="InterPro" id="IPR013325">
    <property type="entry name" value="RNA_pol_sigma_r2"/>
</dbReference>